<reference evidence="1" key="1">
    <citation type="submission" date="2016-12" db="EMBL/GenBank/DDBJ databases">
        <title>Analysis of the Molecular Diversity Among Cronobacter Species Isolated from Filth Flies Using a Pan Genomic DNA Microarray.</title>
        <authorList>
            <person name="Pava-Ripoll M."/>
            <person name="Tall B."/>
            <person name="Farber J."/>
            <person name="Fanning S."/>
            <person name="Lehner A."/>
            <person name="Stephan R."/>
            <person name="Pagotto F."/>
            <person name="Iverson C."/>
            <person name="Ziobro G."/>
            <person name="Miller A."/>
            <person name="Pearson R."/>
            <person name="Yan Q."/>
            <person name="Kim M."/>
            <person name="Jeong S."/>
            <person name="Park J."/>
            <person name="Jun S."/>
            <person name="Choi H."/>
            <person name="Chung T."/>
            <person name="Yoo Y."/>
            <person name="Park E."/>
            <person name="Hwang S."/>
            <person name="Lee B."/>
            <person name="Sathyamoorthy V."/>
            <person name="Carter L."/>
            <person name="Mammel M."/>
            <person name="Jackson S."/>
            <person name="Kothary M."/>
            <person name="Patel I."/>
            <person name="Grim C."/>
            <person name="Gopinath G."/>
            <person name="Gangiredla J."/>
            <person name="Chase H."/>
        </authorList>
    </citation>
    <scope>NUCLEOTIDE SEQUENCE [LARGE SCALE GENOMIC DNA]</scope>
    <source>
        <strain evidence="1">MOD1-Sh41s</strain>
    </source>
</reference>
<dbReference type="Pfam" id="PF11183">
    <property type="entry name" value="PmrD"/>
    <property type="match status" value="1"/>
</dbReference>
<comment type="caution">
    <text evidence="1">The sequence shown here is derived from an EMBL/GenBank/DDBJ whole genome shotgun (WGS) entry which is preliminary data.</text>
</comment>
<protein>
    <submittedName>
        <fullName evidence="1">Anti-adapter protein iraM</fullName>
    </submittedName>
</protein>
<dbReference type="Gene3D" id="2.40.50.650">
    <property type="match status" value="1"/>
</dbReference>
<evidence type="ECO:0000313" key="1">
    <source>
        <dbReference type="EMBL" id="PUX21474.1"/>
    </source>
</evidence>
<dbReference type="EMBL" id="MSAG01000020">
    <property type="protein sequence ID" value="PUX21474.1"/>
    <property type="molecule type" value="Genomic_DNA"/>
</dbReference>
<dbReference type="NCBIfam" id="NF007393">
    <property type="entry name" value="PRK09919.1"/>
    <property type="match status" value="1"/>
</dbReference>
<dbReference type="InterPro" id="IPR038679">
    <property type="entry name" value="PmrD_sf"/>
</dbReference>
<sequence>MEGLMNWRVVDSVVSTDTNSVFSLISSQRAFKLILWYKATFYLSPGDKVSLNGEAIVVNDHPVQITLYRTTFYNPRFWQTIVHSNTHCAGNHQRSVSRCIYRRKCKLLNCPFQRH</sequence>
<dbReference type="InterPro" id="IPR044854">
    <property type="entry name" value="IraM/PmrD"/>
</dbReference>
<organism evidence="1">
    <name type="scientific">Cronobacter turicensis</name>
    <dbReference type="NCBI Taxonomy" id="413502"/>
    <lineage>
        <taxon>Bacteria</taxon>
        <taxon>Pseudomonadati</taxon>
        <taxon>Pseudomonadota</taxon>
        <taxon>Gammaproteobacteria</taxon>
        <taxon>Enterobacterales</taxon>
        <taxon>Enterobacteriaceae</taxon>
        <taxon>Cronobacter</taxon>
    </lineage>
</organism>
<dbReference type="AlphaFoldDB" id="A0A2T7B4C0"/>
<dbReference type="OrthoDB" id="6565539at2"/>
<accession>A0A2T7B4C0</accession>
<proteinExistence type="predicted"/>
<name>A0A2T7B4C0_9ENTR</name>
<gene>
    <name evidence="1" type="ORF">BS411_12825</name>
</gene>